<dbReference type="InterPro" id="IPR051677">
    <property type="entry name" value="AfsR-DnrI-RedD_regulator"/>
</dbReference>
<accession>A0A7X6HYZ5</accession>
<dbReference type="PANTHER" id="PTHR35807">
    <property type="entry name" value="TRANSCRIPTIONAL REGULATOR REDD-RELATED"/>
    <property type="match status" value="1"/>
</dbReference>
<dbReference type="GO" id="GO:0000160">
    <property type="term" value="P:phosphorelay signal transduction system"/>
    <property type="evidence" value="ECO:0007669"/>
    <property type="project" value="UniProtKB-KW"/>
</dbReference>
<gene>
    <name evidence="8" type="ORF">HCN56_09110</name>
</gene>
<dbReference type="Pfam" id="PF03704">
    <property type="entry name" value="BTAD"/>
    <property type="match status" value="1"/>
</dbReference>
<dbReference type="InterPro" id="IPR016032">
    <property type="entry name" value="Sig_transdc_resp-reg_C-effctor"/>
</dbReference>
<reference evidence="8 9" key="1">
    <citation type="submission" date="2020-03" db="EMBL/GenBank/DDBJ databases">
        <title>Draft genome of Streptomyces sp. ventii, isolated from the Axial Seamount in the Pacific Ocean, and resequencing of the two type strains Streptomyces lonarensis strain NCL 716 and Streptomyces bohaiensis strain 11A07.</title>
        <authorList>
            <person name="Loughran R.M."/>
            <person name="Pfannmuller K.M."/>
            <person name="Wasson B.J."/>
            <person name="Deadmond M.C."/>
            <person name="Paddock B.E."/>
            <person name="Koyack M.J."/>
            <person name="Gallegos D.A."/>
            <person name="Mitchell E.A."/>
            <person name="Ushijima B."/>
            <person name="Saw J.H."/>
            <person name="Mcphail K.L."/>
            <person name="Videau P."/>
        </authorList>
    </citation>
    <scope>NUCLEOTIDE SEQUENCE [LARGE SCALE GENOMIC DNA]</scope>
    <source>
        <strain evidence="8 9">NCL716</strain>
    </source>
</reference>
<dbReference type="CDD" id="cd15831">
    <property type="entry name" value="BTAD"/>
    <property type="match status" value="1"/>
</dbReference>
<dbReference type="RefSeq" id="WP_167969007.1">
    <property type="nucleotide sequence ID" value="NZ_JAAVJD010000048.1"/>
</dbReference>
<keyword evidence="5" id="KW-0804">Transcription</keyword>
<dbReference type="PANTHER" id="PTHR35807:SF1">
    <property type="entry name" value="TRANSCRIPTIONAL REGULATOR REDD"/>
    <property type="match status" value="1"/>
</dbReference>
<organism evidence="8 9">
    <name type="scientific">Streptomyces lonarensis</name>
    <dbReference type="NCBI Taxonomy" id="700599"/>
    <lineage>
        <taxon>Bacteria</taxon>
        <taxon>Bacillati</taxon>
        <taxon>Actinomycetota</taxon>
        <taxon>Actinomycetes</taxon>
        <taxon>Kitasatosporales</taxon>
        <taxon>Streptomycetaceae</taxon>
        <taxon>Streptomyces</taxon>
    </lineage>
</organism>
<evidence type="ECO:0000313" key="9">
    <source>
        <dbReference type="Proteomes" id="UP000578686"/>
    </source>
</evidence>
<dbReference type="InterPro" id="IPR005158">
    <property type="entry name" value="BTAD"/>
</dbReference>
<protein>
    <submittedName>
        <fullName evidence="8">AfsR/SARP family transcriptional regulator</fullName>
    </submittedName>
</protein>
<comment type="similarity">
    <text evidence="1">Belongs to the AfsR/DnrI/RedD regulatory family.</text>
</comment>
<evidence type="ECO:0000256" key="6">
    <source>
        <dbReference type="PROSITE-ProRule" id="PRU01091"/>
    </source>
</evidence>
<dbReference type="Pfam" id="PF00486">
    <property type="entry name" value="Trans_reg_C"/>
    <property type="match status" value="1"/>
</dbReference>
<keyword evidence="2" id="KW-0902">Two-component regulatory system</keyword>
<keyword evidence="4 6" id="KW-0238">DNA-binding</keyword>
<evidence type="ECO:0000313" key="8">
    <source>
        <dbReference type="EMBL" id="NJQ05729.1"/>
    </source>
</evidence>
<proteinExistence type="inferred from homology"/>
<dbReference type="InterPro" id="IPR001867">
    <property type="entry name" value="OmpR/PhoB-type_DNA-bd"/>
</dbReference>
<keyword evidence="9" id="KW-1185">Reference proteome</keyword>
<dbReference type="InterPro" id="IPR036388">
    <property type="entry name" value="WH-like_DNA-bd_sf"/>
</dbReference>
<dbReference type="SUPFAM" id="SSF48452">
    <property type="entry name" value="TPR-like"/>
    <property type="match status" value="1"/>
</dbReference>
<dbReference type="Proteomes" id="UP000578686">
    <property type="component" value="Unassembled WGS sequence"/>
</dbReference>
<evidence type="ECO:0000259" key="7">
    <source>
        <dbReference type="PROSITE" id="PS51755"/>
    </source>
</evidence>
<name>A0A7X6HYZ5_9ACTN</name>
<sequence length="252" mass="27816">MHFRLLGPVEIRTGERWQPVAATKQRHLLAVLLVNRCRTVPVTVLIEELWPVEPPATARALVRNYVMRLRRLVGDDDGSVIVYRAPGYCLDLPPGRMDAELFRAGLAAGRRALGEGDAATAAVRLREALALWRGNALADLPGEGMVGVARRELAAHREAGDDLLMDARLATEPAAVIPELRMLAADSAREYRWGQLMRALWLSGARAEALGCYGRLRATMAQRYGAEPGPYLRELHDRIRAGDRGRLTSGVR</sequence>
<dbReference type="EMBL" id="JAAVJD010000048">
    <property type="protein sequence ID" value="NJQ05729.1"/>
    <property type="molecule type" value="Genomic_DNA"/>
</dbReference>
<evidence type="ECO:0000256" key="3">
    <source>
        <dbReference type="ARBA" id="ARBA00023015"/>
    </source>
</evidence>
<dbReference type="Gene3D" id="1.10.10.10">
    <property type="entry name" value="Winged helix-like DNA-binding domain superfamily/Winged helix DNA-binding domain"/>
    <property type="match status" value="1"/>
</dbReference>
<feature type="DNA-binding region" description="OmpR/PhoB-type" evidence="6">
    <location>
        <begin position="1"/>
        <end position="92"/>
    </location>
</feature>
<dbReference type="SMART" id="SM01043">
    <property type="entry name" value="BTAD"/>
    <property type="match status" value="1"/>
</dbReference>
<feature type="domain" description="OmpR/PhoB-type" evidence="7">
    <location>
        <begin position="1"/>
        <end position="92"/>
    </location>
</feature>
<dbReference type="SUPFAM" id="SSF46894">
    <property type="entry name" value="C-terminal effector domain of the bipartite response regulators"/>
    <property type="match status" value="1"/>
</dbReference>
<evidence type="ECO:0000256" key="1">
    <source>
        <dbReference type="ARBA" id="ARBA00005820"/>
    </source>
</evidence>
<dbReference type="Gene3D" id="1.25.40.10">
    <property type="entry name" value="Tetratricopeptide repeat domain"/>
    <property type="match status" value="1"/>
</dbReference>
<dbReference type="SMART" id="SM00862">
    <property type="entry name" value="Trans_reg_C"/>
    <property type="match status" value="1"/>
</dbReference>
<evidence type="ECO:0000256" key="4">
    <source>
        <dbReference type="ARBA" id="ARBA00023125"/>
    </source>
</evidence>
<evidence type="ECO:0000256" key="2">
    <source>
        <dbReference type="ARBA" id="ARBA00023012"/>
    </source>
</evidence>
<dbReference type="AlphaFoldDB" id="A0A7X6HYZ5"/>
<evidence type="ECO:0000256" key="5">
    <source>
        <dbReference type="ARBA" id="ARBA00023163"/>
    </source>
</evidence>
<dbReference type="GO" id="GO:0006355">
    <property type="term" value="P:regulation of DNA-templated transcription"/>
    <property type="evidence" value="ECO:0007669"/>
    <property type="project" value="InterPro"/>
</dbReference>
<dbReference type="PROSITE" id="PS51755">
    <property type="entry name" value="OMPR_PHOB"/>
    <property type="match status" value="1"/>
</dbReference>
<comment type="caution">
    <text evidence="8">The sequence shown here is derived from an EMBL/GenBank/DDBJ whole genome shotgun (WGS) entry which is preliminary data.</text>
</comment>
<dbReference type="GO" id="GO:0003677">
    <property type="term" value="F:DNA binding"/>
    <property type="evidence" value="ECO:0007669"/>
    <property type="project" value="UniProtKB-UniRule"/>
</dbReference>
<dbReference type="InterPro" id="IPR011990">
    <property type="entry name" value="TPR-like_helical_dom_sf"/>
</dbReference>
<keyword evidence="3" id="KW-0805">Transcription regulation</keyword>